<reference evidence="3" key="1">
    <citation type="journal article" date="2020" name="Stud. Mycol.">
        <title>101 Dothideomycetes genomes: a test case for predicting lifestyles and emergence of pathogens.</title>
        <authorList>
            <person name="Haridas S."/>
            <person name="Albert R."/>
            <person name="Binder M."/>
            <person name="Bloem J."/>
            <person name="Labutti K."/>
            <person name="Salamov A."/>
            <person name="Andreopoulos B."/>
            <person name="Baker S."/>
            <person name="Barry K."/>
            <person name="Bills G."/>
            <person name="Bluhm B."/>
            <person name="Cannon C."/>
            <person name="Castanera R."/>
            <person name="Culley D."/>
            <person name="Daum C."/>
            <person name="Ezra D."/>
            <person name="Gonzalez J."/>
            <person name="Henrissat B."/>
            <person name="Kuo A."/>
            <person name="Liang C."/>
            <person name="Lipzen A."/>
            <person name="Lutzoni F."/>
            <person name="Magnuson J."/>
            <person name="Mondo S."/>
            <person name="Nolan M."/>
            <person name="Ohm R."/>
            <person name="Pangilinan J."/>
            <person name="Park H.-J."/>
            <person name="Ramirez L."/>
            <person name="Alfaro M."/>
            <person name="Sun H."/>
            <person name="Tritt A."/>
            <person name="Yoshinaga Y."/>
            <person name="Zwiers L.-H."/>
            <person name="Turgeon B."/>
            <person name="Goodwin S."/>
            <person name="Spatafora J."/>
            <person name="Crous P."/>
            <person name="Grigoriev I."/>
        </authorList>
    </citation>
    <scope>NUCLEOTIDE SEQUENCE</scope>
    <source>
        <strain evidence="3">CBS 675.92</strain>
    </source>
</reference>
<keyword evidence="4" id="KW-1185">Reference proteome</keyword>
<accession>A0A6A5U6I1</accession>
<evidence type="ECO:0000313" key="3">
    <source>
        <dbReference type="EMBL" id="KAF1960753.1"/>
    </source>
</evidence>
<feature type="compositionally biased region" description="Low complexity" evidence="1">
    <location>
        <begin position="125"/>
        <end position="137"/>
    </location>
</feature>
<proteinExistence type="predicted"/>
<feature type="region of interest" description="Disordered" evidence="1">
    <location>
        <begin position="107"/>
        <end position="174"/>
    </location>
</feature>
<dbReference type="AlphaFoldDB" id="A0A6A5U6I1"/>
<dbReference type="Proteomes" id="UP000800035">
    <property type="component" value="Unassembled WGS sequence"/>
</dbReference>
<evidence type="ECO:0000256" key="2">
    <source>
        <dbReference type="SAM" id="Phobius"/>
    </source>
</evidence>
<gene>
    <name evidence="3" type="ORF">CC80DRAFT_501020</name>
</gene>
<keyword evidence="2" id="KW-0472">Membrane</keyword>
<evidence type="ECO:0008006" key="5">
    <source>
        <dbReference type="Google" id="ProtNLM"/>
    </source>
</evidence>
<protein>
    <recommendedName>
        <fullName evidence="5">Transmembrane protein</fullName>
    </recommendedName>
</protein>
<keyword evidence="2" id="KW-0812">Transmembrane</keyword>
<evidence type="ECO:0000256" key="1">
    <source>
        <dbReference type="SAM" id="MobiDB-lite"/>
    </source>
</evidence>
<feature type="compositionally biased region" description="Basic residues" evidence="1">
    <location>
        <begin position="164"/>
        <end position="174"/>
    </location>
</feature>
<organism evidence="3 4">
    <name type="scientific">Byssothecium circinans</name>
    <dbReference type="NCBI Taxonomy" id="147558"/>
    <lineage>
        <taxon>Eukaryota</taxon>
        <taxon>Fungi</taxon>
        <taxon>Dikarya</taxon>
        <taxon>Ascomycota</taxon>
        <taxon>Pezizomycotina</taxon>
        <taxon>Dothideomycetes</taxon>
        <taxon>Pleosporomycetidae</taxon>
        <taxon>Pleosporales</taxon>
        <taxon>Massarineae</taxon>
        <taxon>Massarinaceae</taxon>
        <taxon>Byssothecium</taxon>
    </lineage>
</organism>
<sequence length="174" mass="19120">MTSQQQHRRVNFQRLQYLFRNTRTVHPSNPHQAAIADSNPRNRANAMAILSPSTGTMQVILAGLIVVFAMLVGYILIVDTSDPRNPRSLHRERGAKWHTRGVSVMSTISERSEGRSRRASRRESFVSSILSSAAGSGSERGVGGGAGAGSAVAGAEVKWNERKEKRKGGRRRQR</sequence>
<dbReference type="OrthoDB" id="10620634at2759"/>
<feature type="transmembrane region" description="Helical" evidence="2">
    <location>
        <begin position="57"/>
        <end position="77"/>
    </location>
</feature>
<name>A0A6A5U6I1_9PLEO</name>
<dbReference type="EMBL" id="ML976982">
    <property type="protein sequence ID" value="KAF1960753.1"/>
    <property type="molecule type" value="Genomic_DNA"/>
</dbReference>
<keyword evidence="2" id="KW-1133">Transmembrane helix</keyword>
<evidence type="ECO:0000313" key="4">
    <source>
        <dbReference type="Proteomes" id="UP000800035"/>
    </source>
</evidence>
<feature type="compositionally biased region" description="Gly residues" evidence="1">
    <location>
        <begin position="138"/>
        <end position="148"/>
    </location>
</feature>
<feature type="compositionally biased region" description="Basic and acidic residues" evidence="1">
    <location>
        <begin position="110"/>
        <end position="124"/>
    </location>
</feature>